<gene>
    <name evidence="5" type="ORF">scyTo_0018924</name>
</gene>
<dbReference type="GO" id="GO:0005737">
    <property type="term" value="C:cytoplasm"/>
    <property type="evidence" value="ECO:0007669"/>
    <property type="project" value="UniProtKB-SubCell"/>
</dbReference>
<comment type="similarity">
    <text evidence="1 3">Belongs to the SH3BP5 family.</text>
</comment>
<keyword evidence="2 3" id="KW-0175">Coiled coil</keyword>
<dbReference type="GO" id="GO:0005085">
    <property type="term" value="F:guanyl-nucleotide exchange factor activity"/>
    <property type="evidence" value="ECO:0007669"/>
    <property type="project" value="UniProtKB-UniRule"/>
</dbReference>
<feature type="compositionally biased region" description="Acidic residues" evidence="4">
    <location>
        <begin position="32"/>
        <end position="41"/>
    </location>
</feature>
<evidence type="ECO:0000256" key="2">
    <source>
        <dbReference type="ARBA" id="ARBA00023054"/>
    </source>
</evidence>
<evidence type="ECO:0000313" key="6">
    <source>
        <dbReference type="Proteomes" id="UP000288216"/>
    </source>
</evidence>
<dbReference type="Pfam" id="PF05276">
    <property type="entry name" value="SH3BP5"/>
    <property type="match status" value="1"/>
</dbReference>
<dbReference type="GO" id="GO:0035556">
    <property type="term" value="P:intracellular signal transduction"/>
    <property type="evidence" value="ECO:0007669"/>
    <property type="project" value="UniProtKB-UniRule"/>
</dbReference>
<comment type="subunit">
    <text evidence="3">Interacts with GDP-bound and nucleotide-free forms of RAB11A.</text>
</comment>
<comment type="subcellular location">
    <subcellularLocation>
        <location evidence="3">Cytoplasm</location>
    </subcellularLocation>
    <text evidence="3">Colocalizes with RAB11A on cytoplasmic vesicle membranes.</text>
</comment>
<accession>A0A401PP81</accession>
<keyword evidence="6" id="KW-1185">Reference proteome</keyword>
<dbReference type="EMBL" id="BFAA01013622">
    <property type="protein sequence ID" value="GCB74944.1"/>
    <property type="molecule type" value="Genomic_DNA"/>
</dbReference>
<protein>
    <recommendedName>
        <fullName evidence="3">SH3 domain-binding protein 5</fullName>
        <shortName evidence="3">SH3BP-5</shortName>
    </recommendedName>
</protein>
<evidence type="ECO:0000313" key="5">
    <source>
        <dbReference type="EMBL" id="GCB74944.1"/>
    </source>
</evidence>
<dbReference type="GO" id="GO:0017124">
    <property type="term" value="F:SH3 domain binding"/>
    <property type="evidence" value="ECO:0007669"/>
    <property type="project" value="UniProtKB-UniRule"/>
</dbReference>
<comment type="domain">
    <text evidence="3">The N-terminal half of the protein mediates interaction with RAB11A and functions as guanine nucleotide exchange factor. Four long alpha-helices (interrupted by a central kink) assemble into coiled coils, giving rise to a 'V' shape.</text>
</comment>
<evidence type="ECO:0000256" key="4">
    <source>
        <dbReference type="SAM" id="MobiDB-lite"/>
    </source>
</evidence>
<evidence type="ECO:0000256" key="3">
    <source>
        <dbReference type="RuleBase" id="RU369054"/>
    </source>
</evidence>
<keyword evidence="3" id="KW-0344">Guanine-nucleotide releasing factor</keyword>
<keyword evidence="3" id="KW-0963">Cytoplasm</keyword>
<dbReference type="Proteomes" id="UP000288216">
    <property type="component" value="Unassembled WGS sequence"/>
</dbReference>
<comment type="caution">
    <text evidence="5">The sequence shown here is derived from an EMBL/GenBank/DDBJ whole genome shotgun (WGS) entry which is preliminary data.</text>
</comment>
<sequence>MTELRSQRESPAGSGELGAGVATAEGAGAGVEQEEEEEEEAARERQLQREEEEELDPRIQEELEHLNQASEEINKLELQLNVSM</sequence>
<comment type="function">
    <text evidence="3">Functions as guanine nucleotide exchange factor (GEF) for RAB11A.</text>
</comment>
<evidence type="ECO:0000256" key="1">
    <source>
        <dbReference type="ARBA" id="ARBA00007796"/>
    </source>
</evidence>
<dbReference type="STRING" id="75743.A0A401PP81"/>
<dbReference type="InterPro" id="IPR007940">
    <property type="entry name" value="SH3BP5"/>
</dbReference>
<feature type="region of interest" description="Disordered" evidence="4">
    <location>
        <begin position="1"/>
        <end position="56"/>
    </location>
</feature>
<organism evidence="5 6">
    <name type="scientific">Scyliorhinus torazame</name>
    <name type="common">Cloudy catshark</name>
    <name type="synonym">Catulus torazame</name>
    <dbReference type="NCBI Taxonomy" id="75743"/>
    <lineage>
        <taxon>Eukaryota</taxon>
        <taxon>Metazoa</taxon>
        <taxon>Chordata</taxon>
        <taxon>Craniata</taxon>
        <taxon>Vertebrata</taxon>
        <taxon>Chondrichthyes</taxon>
        <taxon>Elasmobranchii</taxon>
        <taxon>Galeomorphii</taxon>
        <taxon>Galeoidea</taxon>
        <taxon>Carcharhiniformes</taxon>
        <taxon>Scyliorhinidae</taxon>
        <taxon>Scyliorhinus</taxon>
    </lineage>
</organism>
<dbReference type="AlphaFoldDB" id="A0A401PP81"/>
<name>A0A401PP81_SCYTO</name>
<proteinExistence type="inferred from homology"/>
<reference evidence="5 6" key="1">
    <citation type="journal article" date="2018" name="Nat. Ecol. Evol.">
        <title>Shark genomes provide insights into elasmobranch evolution and the origin of vertebrates.</title>
        <authorList>
            <person name="Hara Y"/>
            <person name="Yamaguchi K"/>
            <person name="Onimaru K"/>
            <person name="Kadota M"/>
            <person name="Koyanagi M"/>
            <person name="Keeley SD"/>
            <person name="Tatsumi K"/>
            <person name="Tanaka K"/>
            <person name="Motone F"/>
            <person name="Kageyama Y"/>
            <person name="Nozu R"/>
            <person name="Adachi N"/>
            <person name="Nishimura O"/>
            <person name="Nakagawa R"/>
            <person name="Tanegashima C"/>
            <person name="Kiyatake I"/>
            <person name="Matsumoto R"/>
            <person name="Murakumo K"/>
            <person name="Nishida K"/>
            <person name="Terakita A"/>
            <person name="Kuratani S"/>
            <person name="Sato K"/>
            <person name="Hyodo S Kuraku.S."/>
        </authorList>
    </citation>
    <scope>NUCLEOTIDE SEQUENCE [LARGE SCALE GENOMIC DNA]</scope>
</reference>